<dbReference type="InterPro" id="IPR036700">
    <property type="entry name" value="BOBF_sf"/>
</dbReference>
<dbReference type="AlphaFoldDB" id="A0A3N4PDH2"/>
<evidence type="ECO:0000313" key="4">
    <source>
        <dbReference type="Proteomes" id="UP000281332"/>
    </source>
</evidence>
<dbReference type="Gene3D" id="2.40.50.200">
    <property type="entry name" value="Bacterial OB-fold"/>
    <property type="match status" value="1"/>
</dbReference>
<keyword evidence="1 2" id="KW-0732">Signal</keyword>
<evidence type="ECO:0000256" key="1">
    <source>
        <dbReference type="ARBA" id="ARBA00022729"/>
    </source>
</evidence>
<dbReference type="NCBIfam" id="TIGR00156">
    <property type="entry name" value="YgiW/YdeI family stress tolerance OB fold protein"/>
    <property type="match status" value="1"/>
</dbReference>
<organism evidence="3 4">
    <name type="scientific">Candidatus Pantoea deserta</name>
    <dbReference type="NCBI Taxonomy" id="1869313"/>
    <lineage>
        <taxon>Bacteria</taxon>
        <taxon>Pseudomonadati</taxon>
        <taxon>Pseudomonadota</taxon>
        <taxon>Gammaproteobacteria</taxon>
        <taxon>Enterobacterales</taxon>
        <taxon>Erwiniaceae</taxon>
        <taxon>Pantoea</taxon>
    </lineage>
</organism>
<dbReference type="NCBIfam" id="NF033674">
    <property type="entry name" value="stress_OB_fold"/>
    <property type="match status" value="1"/>
</dbReference>
<protein>
    <submittedName>
        <fullName evidence="3">YgiW/YdeI family stress tolerance OB fold protein</fullName>
    </submittedName>
</protein>
<gene>
    <name evidence="3" type="ORF">BBB56_17145</name>
</gene>
<evidence type="ECO:0000256" key="2">
    <source>
        <dbReference type="SAM" id="SignalP"/>
    </source>
</evidence>
<evidence type="ECO:0000313" key="3">
    <source>
        <dbReference type="EMBL" id="RPD97543.1"/>
    </source>
</evidence>
<proteinExistence type="predicted"/>
<sequence>MKKHAALLAILALATAPVFAAPQGGFVDPSAPAAQAKQGGFQSDQTSVVTVKQAGEMKDDSWITVRGQLEKQVGDEDYLFRDATGTMKVEIDRKRWDGVTVSPKDRVELTGELDKDFNSIELDVKQVRKLP</sequence>
<dbReference type="Pfam" id="PF04076">
    <property type="entry name" value="BOF"/>
    <property type="match status" value="1"/>
</dbReference>
<dbReference type="InterPro" id="IPR016052">
    <property type="entry name" value="YgiW/YdeI"/>
</dbReference>
<feature type="signal peptide" evidence="2">
    <location>
        <begin position="1"/>
        <end position="20"/>
    </location>
</feature>
<dbReference type="PANTHER" id="PTHR36571:SF1">
    <property type="entry name" value="PROTEIN YGIW"/>
    <property type="match status" value="1"/>
</dbReference>
<name>A0A3N4PDH2_9GAMM</name>
<dbReference type="SUPFAM" id="SSF101756">
    <property type="entry name" value="Hypothetical protein YgiW"/>
    <property type="match status" value="1"/>
</dbReference>
<dbReference type="EMBL" id="RMVG01000015">
    <property type="protein sequence ID" value="RPD97543.1"/>
    <property type="molecule type" value="Genomic_DNA"/>
</dbReference>
<reference evidence="3 4" key="1">
    <citation type="submission" date="2018-11" db="EMBL/GenBank/DDBJ databases">
        <title>Whole genome sequencing of Pantoea sp. RIT388.</title>
        <authorList>
            <person name="Gan H.M."/>
            <person name="Hudson A.O."/>
        </authorList>
    </citation>
    <scope>NUCLEOTIDE SEQUENCE [LARGE SCALE GENOMIC DNA]</scope>
    <source>
        <strain evidence="3 4">RIT388</strain>
    </source>
</reference>
<dbReference type="InterPro" id="IPR005220">
    <property type="entry name" value="CarO-like"/>
</dbReference>
<dbReference type="RefSeq" id="WP_123802136.1">
    <property type="nucleotide sequence ID" value="NZ_RMVG01000015.1"/>
</dbReference>
<dbReference type="PANTHER" id="PTHR36571">
    <property type="entry name" value="PROTEIN YGIW"/>
    <property type="match status" value="1"/>
</dbReference>
<dbReference type="Proteomes" id="UP000281332">
    <property type="component" value="Unassembled WGS sequence"/>
</dbReference>
<feature type="chain" id="PRO_5018076035" evidence="2">
    <location>
        <begin position="21"/>
        <end position="131"/>
    </location>
</feature>
<dbReference type="OrthoDB" id="598245at2"/>
<comment type="caution">
    <text evidence="3">The sequence shown here is derived from an EMBL/GenBank/DDBJ whole genome shotgun (WGS) entry which is preliminary data.</text>
</comment>
<keyword evidence="4" id="KW-1185">Reference proteome</keyword>
<accession>A0A3N4PDH2</accession>